<organism evidence="1 2">
    <name type="scientific">Bythopirellula polymerisocia</name>
    <dbReference type="NCBI Taxonomy" id="2528003"/>
    <lineage>
        <taxon>Bacteria</taxon>
        <taxon>Pseudomonadati</taxon>
        <taxon>Planctomycetota</taxon>
        <taxon>Planctomycetia</taxon>
        <taxon>Pirellulales</taxon>
        <taxon>Lacipirellulaceae</taxon>
        <taxon>Bythopirellula</taxon>
    </lineage>
</organism>
<evidence type="ECO:0000313" key="1">
    <source>
        <dbReference type="EMBL" id="TWU23680.1"/>
    </source>
</evidence>
<proteinExistence type="predicted"/>
<accession>A0A5C6CG99</accession>
<dbReference type="EMBL" id="SJPS01000006">
    <property type="protein sequence ID" value="TWU23680.1"/>
    <property type="molecule type" value="Genomic_DNA"/>
</dbReference>
<dbReference type="Proteomes" id="UP000318437">
    <property type="component" value="Unassembled WGS sequence"/>
</dbReference>
<dbReference type="AlphaFoldDB" id="A0A5C6CG99"/>
<sequence>MQARDETLVMDFVRRVLVLSGKPLGVLRFHVWRQRIVVIMQPTSGSTSRPSYC</sequence>
<evidence type="ECO:0000313" key="2">
    <source>
        <dbReference type="Proteomes" id="UP000318437"/>
    </source>
</evidence>
<reference evidence="1 2" key="1">
    <citation type="submission" date="2019-02" db="EMBL/GenBank/DDBJ databases">
        <title>Deep-cultivation of Planctomycetes and their phenomic and genomic characterization uncovers novel biology.</title>
        <authorList>
            <person name="Wiegand S."/>
            <person name="Jogler M."/>
            <person name="Boedeker C."/>
            <person name="Pinto D."/>
            <person name="Vollmers J."/>
            <person name="Rivas-Marin E."/>
            <person name="Kohn T."/>
            <person name="Peeters S.H."/>
            <person name="Heuer A."/>
            <person name="Rast P."/>
            <person name="Oberbeckmann S."/>
            <person name="Bunk B."/>
            <person name="Jeske O."/>
            <person name="Meyerdierks A."/>
            <person name="Storesund J.E."/>
            <person name="Kallscheuer N."/>
            <person name="Luecker S."/>
            <person name="Lage O.M."/>
            <person name="Pohl T."/>
            <person name="Merkel B.J."/>
            <person name="Hornburger P."/>
            <person name="Mueller R.-W."/>
            <person name="Bruemmer F."/>
            <person name="Labrenz M."/>
            <person name="Spormann A.M."/>
            <person name="Op Den Camp H."/>
            <person name="Overmann J."/>
            <person name="Amann R."/>
            <person name="Jetten M.S.M."/>
            <person name="Mascher T."/>
            <person name="Medema M.H."/>
            <person name="Devos D.P."/>
            <person name="Kaster A.-K."/>
            <person name="Ovreas L."/>
            <person name="Rohde M."/>
            <person name="Galperin M.Y."/>
            <person name="Jogler C."/>
        </authorList>
    </citation>
    <scope>NUCLEOTIDE SEQUENCE [LARGE SCALE GENOMIC DNA]</scope>
    <source>
        <strain evidence="1 2">Pla144</strain>
    </source>
</reference>
<gene>
    <name evidence="1" type="ORF">Pla144_38550</name>
</gene>
<protein>
    <submittedName>
        <fullName evidence="1">Uncharacterized protein</fullName>
    </submittedName>
</protein>
<comment type="caution">
    <text evidence="1">The sequence shown here is derived from an EMBL/GenBank/DDBJ whole genome shotgun (WGS) entry which is preliminary data.</text>
</comment>
<name>A0A5C6CG99_9BACT</name>
<keyword evidence="2" id="KW-1185">Reference proteome</keyword>